<protein>
    <submittedName>
        <fullName evidence="1">Uncharacterized protein</fullName>
    </submittedName>
</protein>
<accession>A0AAD9AHV2</accession>
<gene>
    <name evidence="1" type="ORF">CCHR01_08887</name>
</gene>
<organism evidence="1 2">
    <name type="scientific">Colletotrichum chrysophilum</name>
    <dbReference type="NCBI Taxonomy" id="1836956"/>
    <lineage>
        <taxon>Eukaryota</taxon>
        <taxon>Fungi</taxon>
        <taxon>Dikarya</taxon>
        <taxon>Ascomycota</taxon>
        <taxon>Pezizomycotina</taxon>
        <taxon>Sordariomycetes</taxon>
        <taxon>Hypocreomycetidae</taxon>
        <taxon>Glomerellales</taxon>
        <taxon>Glomerellaceae</taxon>
        <taxon>Colletotrichum</taxon>
        <taxon>Colletotrichum gloeosporioides species complex</taxon>
    </lineage>
</organism>
<evidence type="ECO:0000313" key="2">
    <source>
        <dbReference type="Proteomes" id="UP001243330"/>
    </source>
</evidence>
<sequence>MYVRAVRAARVCGILIDPYVTFAPHSSNGGDGGTGDPGSRKPANLARAYRLKRTFSTALEGRGGQAQIIGGPHVSFGIVVQQPQEFSVDRGRIRDNEWQRDTAGMHTCVVFKVPAGAAAAAAAALLALPAMEKTPQITYIDVII</sequence>
<keyword evidence="2" id="KW-1185">Reference proteome</keyword>
<evidence type="ECO:0000313" key="1">
    <source>
        <dbReference type="EMBL" id="KAK1848496.1"/>
    </source>
</evidence>
<comment type="caution">
    <text evidence="1">The sequence shown here is derived from an EMBL/GenBank/DDBJ whole genome shotgun (WGS) entry which is preliminary data.</text>
</comment>
<proteinExistence type="predicted"/>
<name>A0AAD9AHV2_9PEZI</name>
<dbReference type="AlphaFoldDB" id="A0AAD9AHV2"/>
<dbReference type="EMBL" id="JAQOWY010000170">
    <property type="protein sequence ID" value="KAK1848496.1"/>
    <property type="molecule type" value="Genomic_DNA"/>
</dbReference>
<dbReference type="Proteomes" id="UP001243330">
    <property type="component" value="Unassembled WGS sequence"/>
</dbReference>
<reference evidence="1" key="1">
    <citation type="submission" date="2023-01" db="EMBL/GenBank/DDBJ databases">
        <title>Colletotrichum chrysophilum M932 genome sequence.</title>
        <authorList>
            <person name="Baroncelli R."/>
        </authorList>
    </citation>
    <scope>NUCLEOTIDE SEQUENCE</scope>
    <source>
        <strain evidence="1">M932</strain>
    </source>
</reference>